<proteinExistence type="predicted"/>
<evidence type="ECO:0000313" key="1">
    <source>
        <dbReference type="EMBL" id="QQP38820.1"/>
    </source>
</evidence>
<reference evidence="2" key="1">
    <citation type="submission" date="2021-01" db="EMBL/GenBank/DDBJ databases">
        <title>Caligus Genome Assembly.</title>
        <authorList>
            <person name="Gallardo-Escarate C."/>
        </authorList>
    </citation>
    <scope>NUCLEOTIDE SEQUENCE [LARGE SCALE GENOMIC DNA]</scope>
</reference>
<dbReference type="AlphaFoldDB" id="A0A7T8GWP4"/>
<feature type="non-terminal residue" evidence="1">
    <location>
        <position position="51"/>
    </location>
</feature>
<sequence>MKDEIWKFKPDDTSVTKEMFKSSWMSIWKGKIMRDYKSEDLPSNWDSKPVK</sequence>
<accession>A0A7T8GWP4</accession>
<keyword evidence="1" id="KW-0413">Isomerase</keyword>
<dbReference type="Proteomes" id="UP000595437">
    <property type="component" value="Chromosome 13"/>
</dbReference>
<dbReference type="EMBL" id="CP045902">
    <property type="protein sequence ID" value="QQP38820.1"/>
    <property type="molecule type" value="Genomic_DNA"/>
</dbReference>
<name>A0A7T8GWP4_CALRO</name>
<keyword evidence="2" id="KW-1185">Reference proteome</keyword>
<gene>
    <name evidence="1" type="ORF">FKW44_019509</name>
</gene>
<protein>
    <submittedName>
        <fullName evidence="1">Protein disulfide-isomerase</fullName>
    </submittedName>
</protein>
<evidence type="ECO:0000313" key="2">
    <source>
        <dbReference type="Proteomes" id="UP000595437"/>
    </source>
</evidence>
<dbReference type="Gene3D" id="3.40.30.10">
    <property type="entry name" value="Glutaredoxin"/>
    <property type="match status" value="1"/>
</dbReference>
<dbReference type="GO" id="GO:0016853">
    <property type="term" value="F:isomerase activity"/>
    <property type="evidence" value="ECO:0007669"/>
    <property type="project" value="UniProtKB-KW"/>
</dbReference>
<dbReference type="OrthoDB" id="72053at2759"/>
<organism evidence="1 2">
    <name type="scientific">Caligus rogercresseyi</name>
    <name type="common">Sea louse</name>
    <dbReference type="NCBI Taxonomy" id="217165"/>
    <lineage>
        <taxon>Eukaryota</taxon>
        <taxon>Metazoa</taxon>
        <taxon>Ecdysozoa</taxon>
        <taxon>Arthropoda</taxon>
        <taxon>Crustacea</taxon>
        <taxon>Multicrustacea</taxon>
        <taxon>Hexanauplia</taxon>
        <taxon>Copepoda</taxon>
        <taxon>Siphonostomatoida</taxon>
        <taxon>Caligidae</taxon>
        <taxon>Caligus</taxon>
    </lineage>
</organism>